<evidence type="ECO:0000313" key="3">
    <source>
        <dbReference type="Proteomes" id="UP001222296"/>
    </source>
</evidence>
<accession>A0AAJ6AEL5</accession>
<dbReference type="Gene3D" id="3.40.50.300">
    <property type="entry name" value="P-loop containing nucleotide triphosphate hydrolases"/>
    <property type="match status" value="1"/>
</dbReference>
<gene>
    <name evidence="2" type="ORF">QBL01_11770</name>
</gene>
<dbReference type="EMBL" id="CP121769">
    <property type="protein sequence ID" value="WGE09870.1"/>
    <property type="molecule type" value="Genomic_DNA"/>
</dbReference>
<proteinExistence type="predicted"/>
<organism evidence="2 3">
    <name type="scientific">Glaesserella parasuis</name>
    <name type="common">Haemophilus parasuis</name>
    <dbReference type="NCBI Taxonomy" id="738"/>
    <lineage>
        <taxon>Bacteria</taxon>
        <taxon>Pseudomonadati</taxon>
        <taxon>Pseudomonadota</taxon>
        <taxon>Gammaproteobacteria</taxon>
        <taxon>Pasteurellales</taxon>
        <taxon>Pasteurellaceae</taxon>
        <taxon>Glaesserella</taxon>
    </lineage>
</organism>
<dbReference type="Pfam" id="PF20469">
    <property type="entry name" value="OLD-like_TOPRIM"/>
    <property type="match status" value="1"/>
</dbReference>
<name>A0AAJ6AEL5_GLAPU</name>
<dbReference type="InterPro" id="IPR051396">
    <property type="entry name" value="Bact_Antivir_Def_Nuclease"/>
</dbReference>
<dbReference type="PANTHER" id="PTHR43581">
    <property type="entry name" value="ATP/GTP PHOSPHATASE"/>
    <property type="match status" value="1"/>
</dbReference>
<evidence type="ECO:0000313" key="2">
    <source>
        <dbReference type="EMBL" id="WGE09870.1"/>
    </source>
</evidence>
<evidence type="ECO:0000259" key="1">
    <source>
        <dbReference type="SMART" id="SM00382"/>
    </source>
</evidence>
<dbReference type="Pfam" id="PF13304">
    <property type="entry name" value="AAA_21"/>
    <property type="match status" value="1"/>
</dbReference>
<feature type="domain" description="AAA+ ATPase" evidence="1">
    <location>
        <begin position="25"/>
        <end position="255"/>
    </location>
</feature>
<dbReference type="CDD" id="cd01026">
    <property type="entry name" value="TOPRIM_OLD"/>
    <property type="match status" value="1"/>
</dbReference>
<dbReference type="InterPro" id="IPR034139">
    <property type="entry name" value="TOPRIM_OLD"/>
</dbReference>
<dbReference type="InterPro" id="IPR027417">
    <property type="entry name" value="P-loop_NTPase"/>
</dbReference>
<dbReference type="SMART" id="SM00382">
    <property type="entry name" value="AAA"/>
    <property type="match status" value="1"/>
</dbReference>
<dbReference type="GO" id="GO:0016887">
    <property type="term" value="F:ATP hydrolysis activity"/>
    <property type="evidence" value="ECO:0007669"/>
    <property type="project" value="InterPro"/>
</dbReference>
<dbReference type="GO" id="GO:0005524">
    <property type="term" value="F:ATP binding"/>
    <property type="evidence" value="ECO:0007669"/>
    <property type="project" value="InterPro"/>
</dbReference>
<dbReference type="InterPro" id="IPR003959">
    <property type="entry name" value="ATPase_AAA_core"/>
</dbReference>
<dbReference type="PANTHER" id="PTHR43581:SF2">
    <property type="entry name" value="EXCINUCLEASE ATPASE SUBUNIT"/>
    <property type="match status" value="1"/>
</dbReference>
<dbReference type="RefSeq" id="WP_160448700.1">
    <property type="nucleotide sequence ID" value="NZ_CP121769.1"/>
</dbReference>
<dbReference type="Proteomes" id="UP001222296">
    <property type="component" value="Chromosome"/>
</dbReference>
<protein>
    <submittedName>
        <fullName evidence="2">AAA family ATPase</fullName>
    </submittedName>
</protein>
<dbReference type="SUPFAM" id="SSF52540">
    <property type="entry name" value="P-loop containing nucleoside triphosphate hydrolases"/>
    <property type="match status" value="1"/>
</dbReference>
<sequence>MEFPLSITATINSHEGDFSRDIELRSALTFIVGPNGSGKTHLLKGLKNSFQQYTTKKVRFISAGRLGVMEEYRSSYDGYDYGNDRIDQVTHGSKDYSTRRHNIETITGDLHTLSARPDILIKVRERLQKLFKRNINIDWDAGSLKVSFARLGNGNPFYSSGREASGLLHLVGILSALYDDEVGVLLIDEPEVSLHPQLQAFLLKEISRVAGIPSDENYQKIIVMATHSTEMIKLSKAADLLSFIFCNDLKEEPIHIPNDAGELKSEKIKSLVARLGQEHKLALFSKTPLLVEGPSDVIICNSLSDKLYLNLEAAGSQILPINGKGAMPETVKLFRLMGKTPTVLVDADAFADGLDLVLAYFGNEQIRDIADNLASEQGASGILDMTKSIHSDFCSLVQNNWEDIASVAQNHPYFTLSEDKSLNKKRSALCTIFSEQSFNGDWNRLRNRLCALFDIFEKTGLFILRKGAIESYYHDNNAITDKVDDAVTESEYISSADNLESSYQDILNCLEYASNSEIIDESRAIRDELLRFIAPIHARYAEGETNLDEFSRPSSIFNYRIDENKKLEISMSSKVLDVKGFPILLSKEDDVRKIVNSHLGLTKS</sequence>
<reference evidence="2" key="1">
    <citation type="submission" date="2023-04" db="EMBL/GenBank/DDBJ databases">
        <title>Molecular characterization of the Integrative and Conjugative elements harboring multidrug-resistance gene from Glaesserella (Haemophilus) parasuis.</title>
        <authorList>
            <person name="Che Y."/>
            <person name="Zhou L."/>
        </authorList>
    </citation>
    <scope>NUCLEOTIDE SEQUENCE</scope>
    <source>
        <strain evidence="2">Z44</strain>
    </source>
</reference>
<dbReference type="InterPro" id="IPR003593">
    <property type="entry name" value="AAA+_ATPase"/>
</dbReference>
<dbReference type="AlphaFoldDB" id="A0AAJ6AEL5"/>